<sequence length="99" mass="12016">MNKLNKEEVYSSIRQLSEEQVGNYLREVFQVTEKYLYDNSQSLNEELIKIFEQLVNDAKDKRDKGYRRLNIPLPEITMSPKQRKLLKELEFYKRYHGKK</sequence>
<dbReference type="EMBL" id="JBHUMZ010000013">
    <property type="protein sequence ID" value="MFD2638101.1"/>
    <property type="molecule type" value="Genomic_DNA"/>
</dbReference>
<dbReference type="RefSeq" id="WP_377327680.1">
    <property type="nucleotide sequence ID" value="NZ_JBHUMZ010000013.1"/>
</dbReference>
<name>A0ABW5Q8D9_9BACI</name>
<reference evidence="2" key="1">
    <citation type="journal article" date="2019" name="Int. J. Syst. Evol. Microbiol.">
        <title>The Global Catalogue of Microorganisms (GCM) 10K type strain sequencing project: providing services to taxonomists for standard genome sequencing and annotation.</title>
        <authorList>
            <consortium name="The Broad Institute Genomics Platform"/>
            <consortium name="The Broad Institute Genome Sequencing Center for Infectious Disease"/>
            <person name="Wu L."/>
            <person name="Ma J."/>
        </authorList>
    </citation>
    <scope>NUCLEOTIDE SEQUENCE [LARGE SCALE GENOMIC DNA]</scope>
    <source>
        <strain evidence="2">TISTR 1571</strain>
    </source>
</reference>
<gene>
    <name evidence="1" type="ORF">ACFSW4_04370</name>
</gene>
<evidence type="ECO:0000313" key="2">
    <source>
        <dbReference type="Proteomes" id="UP001597452"/>
    </source>
</evidence>
<accession>A0ABW5Q8D9</accession>
<protein>
    <submittedName>
        <fullName evidence="1">Uncharacterized protein</fullName>
    </submittedName>
</protein>
<evidence type="ECO:0000313" key="1">
    <source>
        <dbReference type="EMBL" id="MFD2638101.1"/>
    </source>
</evidence>
<keyword evidence="2" id="KW-1185">Reference proteome</keyword>
<proteinExistence type="predicted"/>
<comment type="caution">
    <text evidence="1">The sequence shown here is derived from an EMBL/GenBank/DDBJ whole genome shotgun (WGS) entry which is preliminary data.</text>
</comment>
<dbReference type="Proteomes" id="UP001597452">
    <property type="component" value="Unassembled WGS sequence"/>
</dbReference>
<organism evidence="1 2">
    <name type="scientific">Piscibacillus salipiscarius</name>
    <dbReference type="NCBI Taxonomy" id="299480"/>
    <lineage>
        <taxon>Bacteria</taxon>
        <taxon>Bacillati</taxon>
        <taxon>Bacillota</taxon>
        <taxon>Bacilli</taxon>
        <taxon>Bacillales</taxon>
        <taxon>Bacillaceae</taxon>
        <taxon>Piscibacillus</taxon>
    </lineage>
</organism>